<proteinExistence type="predicted"/>
<evidence type="ECO:0000313" key="2">
    <source>
        <dbReference type="EMBL" id="EUA91695.1"/>
    </source>
</evidence>
<accession>A0ABN0R3J0</accession>
<organism evidence="2 3">
    <name type="scientific">Mycobacterium ulcerans str. Harvey</name>
    <dbReference type="NCBI Taxonomy" id="1299332"/>
    <lineage>
        <taxon>Bacteria</taxon>
        <taxon>Bacillati</taxon>
        <taxon>Actinomycetota</taxon>
        <taxon>Actinomycetes</taxon>
        <taxon>Mycobacteriales</taxon>
        <taxon>Mycobacteriaceae</taxon>
        <taxon>Mycobacterium</taxon>
        <taxon>Mycobacterium ulcerans group</taxon>
    </lineage>
</organism>
<keyword evidence="3" id="KW-1185">Reference proteome</keyword>
<sequence length="101" mass="10788">MPPAAPWWQPPRPADDEVELAAEAGTILDSWCAALGRAFVADGFDESTAASLAVTSIAALEGAIMLCRSTRSVEPLRQVGEQLEFLVKARGFVAQSRLDSE</sequence>
<dbReference type="InterPro" id="IPR036271">
    <property type="entry name" value="Tet_transcr_reg_TetR-rel_C_sf"/>
</dbReference>
<dbReference type="InterPro" id="IPR054156">
    <property type="entry name" value="YxaF_TetR_C"/>
</dbReference>
<reference evidence="2 3" key="1">
    <citation type="submission" date="2014-01" db="EMBL/GenBank/DDBJ databases">
        <authorList>
            <person name="Dobos K."/>
            <person name="Lenaerts A."/>
            <person name="Ordway D."/>
            <person name="DeGroote M.A."/>
            <person name="Parker T."/>
            <person name="Sizemore C."/>
            <person name="Tallon L.J."/>
            <person name="Sadzewicz L.K."/>
            <person name="Sengamalay N."/>
            <person name="Fraser C.M."/>
            <person name="Hine E."/>
            <person name="Shefchek K.A."/>
            <person name="Das S.P."/>
            <person name="Tettelin H."/>
        </authorList>
    </citation>
    <scope>NUCLEOTIDE SEQUENCE [LARGE SCALE GENOMIC DNA]</scope>
    <source>
        <strain evidence="2 3">Harvey</strain>
    </source>
</reference>
<dbReference type="Proteomes" id="UP000020681">
    <property type="component" value="Unassembled WGS sequence"/>
</dbReference>
<evidence type="ECO:0000313" key="3">
    <source>
        <dbReference type="Proteomes" id="UP000020681"/>
    </source>
</evidence>
<dbReference type="EMBL" id="JAOL01000086">
    <property type="protein sequence ID" value="EUA91695.1"/>
    <property type="molecule type" value="Genomic_DNA"/>
</dbReference>
<dbReference type="SUPFAM" id="SSF48498">
    <property type="entry name" value="Tetracyclin repressor-like, C-terminal domain"/>
    <property type="match status" value="1"/>
</dbReference>
<protein>
    <submittedName>
        <fullName evidence="2">Transcriptional regulatory protein</fullName>
    </submittedName>
</protein>
<dbReference type="Pfam" id="PF21993">
    <property type="entry name" value="TetR_C_13_2"/>
    <property type="match status" value="1"/>
</dbReference>
<name>A0ABN0R3J0_MYCUL</name>
<comment type="caution">
    <text evidence="2">The sequence shown here is derived from an EMBL/GenBank/DDBJ whole genome shotgun (WGS) entry which is preliminary data.</text>
</comment>
<dbReference type="Gene3D" id="1.10.357.10">
    <property type="entry name" value="Tetracycline Repressor, domain 2"/>
    <property type="match status" value="1"/>
</dbReference>
<evidence type="ECO:0000259" key="1">
    <source>
        <dbReference type="Pfam" id="PF21993"/>
    </source>
</evidence>
<feature type="domain" description="Transcriptional regulator LmrA/YxaF-like C-terminal" evidence="1">
    <location>
        <begin position="16"/>
        <end position="82"/>
    </location>
</feature>
<gene>
    <name evidence="2" type="ORF">I551_1866</name>
</gene>